<gene>
    <name evidence="9" type="ORF">K444DRAFT_632327</name>
</gene>
<feature type="domain" description="Xylanolytic transcriptional activator regulatory" evidence="8">
    <location>
        <begin position="264"/>
        <end position="439"/>
    </location>
</feature>
<dbReference type="GO" id="GO:0006351">
    <property type="term" value="P:DNA-templated transcription"/>
    <property type="evidence" value="ECO:0007669"/>
    <property type="project" value="InterPro"/>
</dbReference>
<dbReference type="InParanoid" id="A0A2J6T2E3"/>
<dbReference type="Pfam" id="PF04082">
    <property type="entry name" value="Fungal_trans"/>
    <property type="match status" value="1"/>
</dbReference>
<evidence type="ECO:0000313" key="9">
    <source>
        <dbReference type="EMBL" id="PMD57192.1"/>
    </source>
</evidence>
<dbReference type="PANTHER" id="PTHR40626">
    <property type="entry name" value="MIP31509P"/>
    <property type="match status" value="1"/>
</dbReference>
<evidence type="ECO:0000256" key="2">
    <source>
        <dbReference type="ARBA" id="ARBA00022723"/>
    </source>
</evidence>
<reference evidence="9 10" key="1">
    <citation type="submission" date="2016-04" db="EMBL/GenBank/DDBJ databases">
        <title>A degradative enzymes factory behind the ericoid mycorrhizal symbiosis.</title>
        <authorList>
            <consortium name="DOE Joint Genome Institute"/>
            <person name="Martino E."/>
            <person name="Morin E."/>
            <person name="Grelet G."/>
            <person name="Kuo A."/>
            <person name="Kohler A."/>
            <person name="Daghino S."/>
            <person name="Barry K."/>
            <person name="Choi C."/>
            <person name="Cichocki N."/>
            <person name="Clum A."/>
            <person name="Copeland A."/>
            <person name="Hainaut M."/>
            <person name="Haridas S."/>
            <person name="Labutti K."/>
            <person name="Lindquist E."/>
            <person name="Lipzen A."/>
            <person name="Khouja H.-R."/>
            <person name="Murat C."/>
            <person name="Ohm R."/>
            <person name="Olson A."/>
            <person name="Spatafora J."/>
            <person name="Veneault-Fourrey C."/>
            <person name="Henrissat B."/>
            <person name="Grigoriev I."/>
            <person name="Martin F."/>
            <person name="Perotto S."/>
        </authorList>
    </citation>
    <scope>NUCLEOTIDE SEQUENCE [LARGE SCALE GENOMIC DNA]</scope>
    <source>
        <strain evidence="9 10">E</strain>
    </source>
</reference>
<evidence type="ECO:0000256" key="6">
    <source>
        <dbReference type="ARBA" id="ARBA00023242"/>
    </source>
</evidence>
<dbReference type="AlphaFoldDB" id="A0A2J6T2E3"/>
<dbReference type="InterPro" id="IPR051059">
    <property type="entry name" value="VerF-like"/>
</dbReference>
<evidence type="ECO:0000256" key="5">
    <source>
        <dbReference type="ARBA" id="ARBA00022833"/>
    </source>
</evidence>
<keyword evidence="10" id="KW-1185">Reference proteome</keyword>
<comment type="subcellular location">
    <subcellularLocation>
        <location evidence="1">Nucleus</location>
    </subcellularLocation>
</comment>
<dbReference type="GeneID" id="36591541"/>
<dbReference type="STRING" id="1095630.A0A2J6T2E3"/>
<dbReference type="GO" id="GO:0005634">
    <property type="term" value="C:nucleus"/>
    <property type="evidence" value="ECO:0007669"/>
    <property type="project" value="UniProtKB-SubCell"/>
</dbReference>
<dbReference type="InterPro" id="IPR007219">
    <property type="entry name" value="XnlR_reg_dom"/>
</dbReference>
<dbReference type="OrthoDB" id="654211at2759"/>
<dbReference type="RefSeq" id="XP_024734096.1">
    <property type="nucleotide sequence ID" value="XM_024883464.1"/>
</dbReference>
<name>A0A2J6T2E3_9HELO</name>
<feature type="compositionally biased region" description="Polar residues" evidence="7">
    <location>
        <begin position="1"/>
        <end position="14"/>
    </location>
</feature>
<keyword evidence="6" id="KW-0539">Nucleus</keyword>
<dbReference type="EMBL" id="KZ613847">
    <property type="protein sequence ID" value="PMD57192.1"/>
    <property type="molecule type" value="Genomic_DNA"/>
</dbReference>
<feature type="region of interest" description="Disordered" evidence="7">
    <location>
        <begin position="1"/>
        <end position="27"/>
    </location>
</feature>
<evidence type="ECO:0000256" key="3">
    <source>
        <dbReference type="ARBA" id="ARBA00022737"/>
    </source>
</evidence>
<dbReference type="CDD" id="cd12148">
    <property type="entry name" value="fungal_TF_MHR"/>
    <property type="match status" value="1"/>
</dbReference>
<keyword evidence="4" id="KW-0863">Zinc-finger</keyword>
<feature type="region of interest" description="Disordered" evidence="7">
    <location>
        <begin position="193"/>
        <end position="214"/>
    </location>
</feature>
<keyword evidence="5" id="KW-0862">Zinc</keyword>
<dbReference type="Proteomes" id="UP000235371">
    <property type="component" value="Unassembled WGS sequence"/>
</dbReference>
<accession>A0A2J6T2E3</accession>
<feature type="region of interest" description="Disordered" evidence="7">
    <location>
        <begin position="43"/>
        <end position="69"/>
    </location>
</feature>
<dbReference type="GO" id="GO:0000785">
    <property type="term" value="C:chromatin"/>
    <property type="evidence" value="ECO:0007669"/>
    <property type="project" value="TreeGrafter"/>
</dbReference>
<evidence type="ECO:0000259" key="8">
    <source>
        <dbReference type="Pfam" id="PF04082"/>
    </source>
</evidence>
<organism evidence="9 10">
    <name type="scientific">Hyaloscypha bicolor E</name>
    <dbReference type="NCBI Taxonomy" id="1095630"/>
    <lineage>
        <taxon>Eukaryota</taxon>
        <taxon>Fungi</taxon>
        <taxon>Dikarya</taxon>
        <taxon>Ascomycota</taxon>
        <taxon>Pezizomycotina</taxon>
        <taxon>Leotiomycetes</taxon>
        <taxon>Helotiales</taxon>
        <taxon>Hyaloscyphaceae</taxon>
        <taxon>Hyaloscypha</taxon>
        <taxon>Hyaloscypha bicolor</taxon>
    </lineage>
</organism>
<dbReference type="GO" id="GO:0000981">
    <property type="term" value="F:DNA-binding transcription factor activity, RNA polymerase II-specific"/>
    <property type="evidence" value="ECO:0007669"/>
    <property type="project" value="InterPro"/>
</dbReference>
<keyword evidence="3" id="KW-0677">Repeat</keyword>
<dbReference type="PANTHER" id="PTHR40626:SF3">
    <property type="entry name" value="TRANSCRIPTION FACTOR WITH C2H2 AND ZN(2)-CYS(6) DNA BINDING DOMAIN (EUROFUNG)-RELATED"/>
    <property type="match status" value="1"/>
</dbReference>
<feature type="compositionally biased region" description="Polar residues" evidence="7">
    <location>
        <begin position="46"/>
        <end position="59"/>
    </location>
</feature>
<protein>
    <recommendedName>
        <fullName evidence="8">Xylanolytic transcriptional activator regulatory domain-containing protein</fullName>
    </recommendedName>
</protein>
<evidence type="ECO:0000256" key="1">
    <source>
        <dbReference type="ARBA" id="ARBA00004123"/>
    </source>
</evidence>
<dbReference type="GO" id="GO:0000978">
    <property type="term" value="F:RNA polymerase II cis-regulatory region sequence-specific DNA binding"/>
    <property type="evidence" value="ECO:0007669"/>
    <property type="project" value="InterPro"/>
</dbReference>
<dbReference type="GO" id="GO:0008270">
    <property type="term" value="F:zinc ion binding"/>
    <property type="evidence" value="ECO:0007669"/>
    <property type="project" value="UniProtKB-KW"/>
</dbReference>
<sequence>MSSSAERPLSNSLGPTARAPEAGTCAGKGLDCSWARVRERRPANTEVLSQVPQSNSTVDASPYPSEASPSLLDESAYLANEEPSPMAAPMPQVQTFTLGSMPVPFLLNFVSLETKTFVDTFGYASAAPEPLPILSLGISLNQPAWELSVGSGVMGHGRHSLQGRSSASLNAPNPPLLDNSYSQGFNVSGQDSLFDPRSGPLTGGSPDSTGLPDPMRRRLSALYSSLPEAIAIAQSLLDLAEEYVFRNACFQELSKGKGSADQIQDCDAKLEAIQSAVVITFLQNWEGNEAARRRGRTERFNTIISSARALRLTTAQSSLPAAMGPGLQFDWYLWSIYETRVRVMYYIFILDSGFCIFHNYPPRLALAEIKVDLPCPEDVYEAVDSTDCFQKAYNHNSAEPSSLERILKLLLAEDFGEEEKCILSTLTPLHYFIIINAFHIIIRTAHAISYSKIINDNVDRALSRWKSGWEIHKKQITTRQSKRLGFVKHAKEYWWLAKL</sequence>
<proteinExistence type="predicted"/>
<evidence type="ECO:0000256" key="7">
    <source>
        <dbReference type="SAM" id="MobiDB-lite"/>
    </source>
</evidence>
<evidence type="ECO:0000313" key="10">
    <source>
        <dbReference type="Proteomes" id="UP000235371"/>
    </source>
</evidence>
<evidence type="ECO:0000256" key="4">
    <source>
        <dbReference type="ARBA" id="ARBA00022771"/>
    </source>
</evidence>
<keyword evidence="2" id="KW-0479">Metal-binding</keyword>